<dbReference type="PANTHER" id="PTHR31640">
    <property type="entry name" value="TRANSMEMBRANE PROTEIN KIAA1109"/>
    <property type="match status" value="1"/>
</dbReference>
<dbReference type="EMBL" id="MUJZ01041973">
    <property type="protein sequence ID" value="OTF75445.1"/>
    <property type="molecule type" value="Genomic_DNA"/>
</dbReference>
<dbReference type="GO" id="GO:0048488">
    <property type="term" value="P:synaptic vesicle endocytosis"/>
    <property type="evidence" value="ECO:0007669"/>
    <property type="project" value="TreeGrafter"/>
</dbReference>
<proteinExistence type="predicted"/>
<name>A0A1Y3B870_EURMA</name>
<evidence type="ECO:0000313" key="2">
    <source>
        <dbReference type="EMBL" id="OTF75445.1"/>
    </source>
</evidence>
<evidence type="ECO:0000259" key="1">
    <source>
        <dbReference type="Pfam" id="PF25040"/>
    </source>
</evidence>
<evidence type="ECO:0000313" key="3">
    <source>
        <dbReference type="Proteomes" id="UP000194236"/>
    </source>
</evidence>
<feature type="domain" description="Bridge-like lipid transfer protein family member 1 C-terminal" evidence="1">
    <location>
        <begin position="30"/>
        <end position="88"/>
    </location>
</feature>
<feature type="non-terminal residue" evidence="2">
    <location>
        <position position="240"/>
    </location>
</feature>
<comment type="caution">
    <text evidence="2">The sequence shown here is derived from an EMBL/GenBank/DDBJ whole genome shotgun (WGS) entry which is preliminary data.</text>
</comment>
<dbReference type="InterPro" id="IPR033616">
    <property type="entry name" value="BLTP1"/>
</dbReference>
<dbReference type="PANTHER" id="PTHR31640:SF1">
    <property type="entry name" value="BRIDGE-LIKE LIPID TRANSFER PROTEIN FAMILY MEMBER 1"/>
    <property type="match status" value="1"/>
</dbReference>
<dbReference type="Proteomes" id="UP000194236">
    <property type="component" value="Unassembled WGS sequence"/>
</dbReference>
<feature type="domain" description="Bridge-like lipid transfer protein family member 1 C-terminal" evidence="1">
    <location>
        <begin position="97"/>
        <end position="229"/>
    </location>
</feature>
<sequence>MSGQNSANATLSSVESEKFATRINTSENGSSQYVYYSSFPVDVIVFFHFQPTIIRLGCLPISRVECLLHLPSIDLVMSSNRSEIDSATIADSQCNNNGTSNSGGLSITGCLADFSLYIFHPYGGQKNNTTIGERNGKIQSSYSTSDRKGSLSLQVEFVKINISRSRRLLLNDSLTQSISFSAICDIGTATFKYDVRRLNEILAFPKAWYRKSLWKKIFIGENTLNAIFSDHDDDDDDDDD</sequence>
<keyword evidence="3" id="KW-1185">Reference proteome</keyword>
<dbReference type="AlphaFoldDB" id="A0A1Y3B870"/>
<dbReference type="OrthoDB" id="10051416at2759"/>
<dbReference type="GO" id="GO:0098793">
    <property type="term" value="C:presynapse"/>
    <property type="evidence" value="ECO:0007669"/>
    <property type="project" value="GOC"/>
</dbReference>
<dbReference type="Pfam" id="PF25040">
    <property type="entry name" value="BLTP1_C"/>
    <property type="match status" value="2"/>
</dbReference>
<reference evidence="2 3" key="1">
    <citation type="submission" date="2017-03" db="EMBL/GenBank/DDBJ databases">
        <title>Genome Survey of Euroglyphus maynei.</title>
        <authorList>
            <person name="Arlian L.G."/>
            <person name="Morgan M.S."/>
            <person name="Rider S.D."/>
        </authorList>
    </citation>
    <scope>NUCLEOTIDE SEQUENCE [LARGE SCALE GENOMIC DNA]</scope>
    <source>
        <strain evidence="2">Arlian Lab</strain>
        <tissue evidence="2">Whole body</tissue>
    </source>
</reference>
<protein>
    <recommendedName>
        <fullName evidence="1">Bridge-like lipid transfer protein family member 1 C-terminal domain-containing protein</fullName>
    </recommendedName>
</protein>
<dbReference type="InterPro" id="IPR056742">
    <property type="entry name" value="BLTP1_C"/>
</dbReference>
<organism evidence="2 3">
    <name type="scientific">Euroglyphus maynei</name>
    <name type="common">Mayne's house dust mite</name>
    <dbReference type="NCBI Taxonomy" id="6958"/>
    <lineage>
        <taxon>Eukaryota</taxon>
        <taxon>Metazoa</taxon>
        <taxon>Ecdysozoa</taxon>
        <taxon>Arthropoda</taxon>
        <taxon>Chelicerata</taxon>
        <taxon>Arachnida</taxon>
        <taxon>Acari</taxon>
        <taxon>Acariformes</taxon>
        <taxon>Sarcoptiformes</taxon>
        <taxon>Astigmata</taxon>
        <taxon>Psoroptidia</taxon>
        <taxon>Analgoidea</taxon>
        <taxon>Pyroglyphidae</taxon>
        <taxon>Pyroglyphinae</taxon>
        <taxon>Euroglyphus</taxon>
    </lineage>
</organism>
<gene>
    <name evidence="2" type="ORF">BLA29_008374</name>
</gene>
<accession>A0A1Y3B870</accession>